<dbReference type="InterPro" id="IPR029057">
    <property type="entry name" value="PRTase-like"/>
</dbReference>
<dbReference type="AlphaFoldDB" id="A0A1F6M9Q8"/>
<reference evidence="2 3" key="1">
    <citation type="journal article" date="2016" name="Nat. Commun.">
        <title>Thousands of microbial genomes shed light on interconnected biogeochemical processes in an aquifer system.</title>
        <authorList>
            <person name="Anantharaman K."/>
            <person name="Brown C.T."/>
            <person name="Hug L.A."/>
            <person name="Sharon I."/>
            <person name="Castelle C.J."/>
            <person name="Probst A.J."/>
            <person name="Thomas B.C."/>
            <person name="Singh A."/>
            <person name="Wilkins M.J."/>
            <person name="Karaoz U."/>
            <person name="Brodie E.L."/>
            <person name="Williams K.H."/>
            <person name="Hubbard S.S."/>
            <person name="Banfield J.F."/>
        </authorList>
    </citation>
    <scope>NUCLEOTIDE SEQUENCE [LARGE SCALE GENOMIC DNA]</scope>
</reference>
<name>A0A1F6M9Q8_9BACT</name>
<evidence type="ECO:0000313" key="3">
    <source>
        <dbReference type="Proteomes" id="UP000176413"/>
    </source>
</evidence>
<comment type="caution">
    <text evidence="2">The sequence shown here is derived from an EMBL/GenBank/DDBJ whole genome shotgun (WGS) entry which is preliminary data.</text>
</comment>
<dbReference type="InterPro" id="IPR000836">
    <property type="entry name" value="PRTase_dom"/>
</dbReference>
<feature type="domain" description="Phosphoribosyltransferase" evidence="1">
    <location>
        <begin position="12"/>
        <end position="157"/>
    </location>
</feature>
<dbReference type="Gene3D" id="3.40.50.2020">
    <property type="match status" value="1"/>
</dbReference>
<dbReference type="CDD" id="cd06223">
    <property type="entry name" value="PRTases_typeI"/>
    <property type="match status" value="1"/>
</dbReference>
<dbReference type="SUPFAM" id="SSF53271">
    <property type="entry name" value="PRTase-like"/>
    <property type="match status" value="1"/>
</dbReference>
<dbReference type="EMBL" id="MFQA01000046">
    <property type="protein sequence ID" value="OGH68355.1"/>
    <property type="molecule type" value="Genomic_DNA"/>
</dbReference>
<organism evidence="2 3">
    <name type="scientific">Candidatus Magasanikbacteria bacterium RIFCSPHIGHO2_02_FULL_45_10</name>
    <dbReference type="NCBI Taxonomy" id="1798679"/>
    <lineage>
        <taxon>Bacteria</taxon>
        <taxon>Candidatus Magasanikiibacteriota</taxon>
    </lineage>
</organism>
<dbReference type="Gene3D" id="3.30.1310.20">
    <property type="entry name" value="PRTase-like"/>
    <property type="match status" value="1"/>
</dbReference>
<evidence type="ECO:0000313" key="2">
    <source>
        <dbReference type="EMBL" id="OGH68355.1"/>
    </source>
</evidence>
<evidence type="ECO:0000259" key="1">
    <source>
        <dbReference type="Pfam" id="PF00156"/>
    </source>
</evidence>
<protein>
    <recommendedName>
        <fullName evidence="1">Phosphoribosyltransferase domain-containing protein</fullName>
    </recommendedName>
</protein>
<sequence length="209" mass="23147">MRFKNRREAGLLLAEKLTSYRGTPLVIYGLPRGGVVTAFEIAKHLKAPLDIICVRKIGHPNEPEFALGAVAEDGHLLGDQIGLAAVDQSWLAKEADRERKEAARRRETYLQGRTGLPVKNKTAILVDDGVATGYTLRLAIRELKHRHPKKIIVAVPVIPERVAALVRVEVDELTALDVPSEIDFLGAVGAYYEEFLPVNDDEVIDLLRN</sequence>
<dbReference type="Pfam" id="PF00156">
    <property type="entry name" value="Pribosyltran"/>
    <property type="match status" value="1"/>
</dbReference>
<accession>A0A1F6M9Q8</accession>
<dbReference type="Proteomes" id="UP000176413">
    <property type="component" value="Unassembled WGS sequence"/>
</dbReference>
<proteinExistence type="predicted"/>
<gene>
    <name evidence="2" type="ORF">A3D53_03625</name>
</gene>